<gene>
    <name evidence="3" type="ORF">F5X68DRAFT_231050</name>
</gene>
<dbReference type="Proteomes" id="UP000770015">
    <property type="component" value="Unassembled WGS sequence"/>
</dbReference>
<comment type="caution">
    <text evidence="3">The sequence shown here is derived from an EMBL/GenBank/DDBJ whole genome shotgun (WGS) entry which is preliminary data.</text>
</comment>
<dbReference type="OrthoDB" id="291007at2759"/>
<feature type="compositionally biased region" description="Low complexity" evidence="1">
    <location>
        <begin position="244"/>
        <end position="261"/>
    </location>
</feature>
<feature type="signal peptide" evidence="2">
    <location>
        <begin position="1"/>
        <end position="20"/>
    </location>
</feature>
<keyword evidence="2" id="KW-0732">Signal</keyword>
<accession>A0A9P9ABS7</accession>
<proteinExistence type="predicted"/>
<feature type="compositionally biased region" description="Acidic residues" evidence="1">
    <location>
        <begin position="234"/>
        <end position="243"/>
    </location>
</feature>
<dbReference type="EMBL" id="JAGSXJ010000009">
    <property type="protein sequence ID" value="KAH6688422.1"/>
    <property type="molecule type" value="Genomic_DNA"/>
</dbReference>
<keyword evidence="4" id="KW-1185">Reference proteome</keyword>
<evidence type="ECO:0000256" key="2">
    <source>
        <dbReference type="SAM" id="SignalP"/>
    </source>
</evidence>
<sequence>MILPSQIIPLILLLAEYAQAVQFVCHDGSVATCGDGTAPLLHEGLFARGDLGTRSICAQSCNVFRNKCAVTAPTCIYPNPQVPNPRAACACRPGFKADNVADGDTTKHWRVPVTGQEHRVWVAEGVSCNTQCGGYGAQSCMEVTMVGADCVGDVVPGKKYPGMVYPGGGPADYNAPPFGKNMSTTRYASSGSPAKETDVPGGQKGIPTDLPGFPDLGHLGDSSDTIVDSSTDMEPTESLDSDSFEPTSSTPSTESENTETSTDTDSDVDMPTSLPQPTDDASFNANLFPDVPLPTGEASKSKDLPEYLTQGGDKGAPAIDLTPFEVPTKRSKPHRRDNLADIRAAGAQQAWTILIDKWNWYMNKMSGPHKEFKMDERPNQCNIIRDAVVDACKNALNTEDTNCSLGPDGKDPRCTSDHPTGCCEAQRKQTYWCQGRWSTENFNLAIRDMRYSCNIQTAGGRDALKLGVYRRLLTPLHNIMKEANPPPPFLQRAAETQQKWLLWERELRYLVGGDAYRGINGLIEITGKISTGDKGYNGVLWSEAIEEPLSQNLDAFMLEAIALAFDVFAIGNERDFLALLNEGTVPPRDDIEGVRNWADEFVSKRIDVFLPSSPGRFDWQKSQADVDATVSSYGTFLDVSSFPDLARAYAVVVRADRVIGSK</sequence>
<evidence type="ECO:0000313" key="3">
    <source>
        <dbReference type="EMBL" id="KAH6688422.1"/>
    </source>
</evidence>
<feature type="compositionally biased region" description="Low complexity" evidence="1">
    <location>
        <begin position="222"/>
        <end position="232"/>
    </location>
</feature>
<evidence type="ECO:0000256" key="1">
    <source>
        <dbReference type="SAM" id="MobiDB-lite"/>
    </source>
</evidence>
<protein>
    <submittedName>
        <fullName evidence="3">Uncharacterized protein</fullName>
    </submittedName>
</protein>
<feature type="compositionally biased region" description="Polar residues" evidence="1">
    <location>
        <begin position="275"/>
        <end position="285"/>
    </location>
</feature>
<feature type="chain" id="PRO_5040325166" evidence="2">
    <location>
        <begin position="21"/>
        <end position="662"/>
    </location>
</feature>
<dbReference type="AlphaFoldDB" id="A0A9P9ABS7"/>
<feature type="region of interest" description="Disordered" evidence="1">
    <location>
        <begin position="184"/>
        <end position="320"/>
    </location>
</feature>
<organism evidence="3 4">
    <name type="scientific">Plectosphaerella plurivora</name>
    <dbReference type="NCBI Taxonomy" id="936078"/>
    <lineage>
        <taxon>Eukaryota</taxon>
        <taxon>Fungi</taxon>
        <taxon>Dikarya</taxon>
        <taxon>Ascomycota</taxon>
        <taxon>Pezizomycotina</taxon>
        <taxon>Sordariomycetes</taxon>
        <taxon>Hypocreomycetidae</taxon>
        <taxon>Glomerellales</taxon>
        <taxon>Plectosphaerellaceae</taxon>
        <taxon>Plectosphaerella</taxon>
    </lineage>
</organism>
<reference evidence="3" key="1">
    <citation type="journal article" date="2021" name="Nat. Commun.">
        <title>Genetic determinants of endophytism in the Arabidopsis root mycobiome.</title>
        <authorList>
            <person name="Mesny F."/>
            <person name="Miyauchi S."/>
            <person name="Thiergart T."/>
            <person name="Pickel B."/>
            <person name="Atanasova L."/>
            <person name="Karlsson M."/>
            <person name="Huettel B."/>
            <person name="Barry K.W."/>
            <person name="Haridas S."/>
            <person name="Chen C."/>
            <person name="Bauer D."/>
            <person name="Andreopoulos W."/>
            <person name="Pangilinan J."/>
            <person name="LaButti K."/>
            <person name="Riley R."/>
            <person name="Lipzen A."/>
            <person name="Clum A."/>
            <person name="Drula E."/>
            <person name="Henrissat B."/>
            <person name="Kohler A."/>
            <person name="Grigoriev I.V."/>
            <person name="Martin F.M."/>
            <person name="Hacquard S."/>
        </authorList>
    </citation>
    <scope>NUCLEOTIDE SEQUENCE</scope>
    <source>
        <strain evidence="3">MPI-SDFR-AT-0117</strain>
    </source>
</reference>
<evidence type="ECO:0000313" key="4">
    <source>
        <dbReference type="Proteomes" id="UP000770015"/>
    </source>
</evidence>
<name>A0A9P9ABS7_9PEZI</name>